<feature type="compositionally biased region" description="Basic and acidic residues" evidence="1">
    <location>
        <begin position="93"/>
        <end position="107"/>
    </location>
</feature>
<reference evidence="2 3" key="1">
    <citation type="journal article" date="2018" name="BMC Genomics">
        <title>Genomic comparison of Trypanosoma conorhini and Trypanosoma rangeli to Trypanosoma cruzi strains of high and low virulence.</title>
        <authorList>
            <person name="Bradwell K.R."/>
            <person name="Koparde V.N."/>
            <person name="Matveyev A.V."/>
            <person name="Serrano M.G."/>
            <person name="Alves J.M."/>
            <person name="Parikh H."/>
            <person name="Huang B."/>
            <person name="Lee V."/>
            <person name="Espinosa-Alvarez O."/>
            <person name="Ortiz P.A."/>
            <person name="Costa-Martins A.G."/>
            <person name="Teixeira M.M."/>
            <person name="Buck G.A."/>
        </authorList>
    </citation>
    <scope>NUCLEOTIDE SEQUENCE [LARGE SCALE GENOMIC DNA]</scope>
    <source>
        <strain evidence="2 3">025E</strain>
    </source>
</reference>
<dbReference type="RefSeq" id="XP_029223269.1">
    <property type="nucleotide sequence ID" value="XM_029376613.1"/>
</dbReference>
<dbReference type="GeneID" id="40323417"/>
<dbReference type="AlphaFoldDB" id="A0A422MSJ4"/>
<organism evidence="2 3">
    <name type="scientific">Trypanosoma conorhini</name>
    <dbReference type="NCBI Taxonomy" id="83891"/>
    <lineage>
        <taxon>Eukaryota</taxon>
        <taxon>Discoba</taxon>
        <taxon>Euglenozoa</taxon>
        <taxon>Kinetoplastea</taxon>
        <taxon>Metakinetoplastina</taxon>
        <taxon>Trypanosomatida</taxon>
        <taxon>Trypanosomatidae</taxon>
        <taxon>Trypanosoma</taxon>
    </lineage>
</organism>
<comment type="caution">
    <text evidence="2">The sequence shown here is derived from an EMBL/GenBank/DDBJ whole genome shotgun (WGS) entry which is preliminary data.</text>
</comment>
<evidence type="ECO:0000256" key="1">
    <source>
        <dbReference type="SAM" id="MobiDB-lite"/>
    </source>
</evidence>
<evidence type="ECO:0000313" key="3">
    <source>
        <dbReference type="Proteomes" id="UP000284403"/>
    </source>
</evidence>
<dbReference type="Proteomes" id="UP000284403">
    <property type="component" value="Unassembled WGS sequence"/>
</dbReference>
<proteinExistence type="predicted"/>
<feature type="compositionally biased region" description="Low complexity" evidence="1">
    <location>
        <begin position="45"/>
        <end position="67"/>
    </location>
</feature>
<dbReference type="EMBL" id="MKKU01001308">
    <property type="protein sequence ID" value="RNE96170.1"/>
    <property type="molecule type" value="Genomic_DNA"/>
</dbReference>
<accession>A0A422MSJ4</accession>
<protein>
    <submittedName>
        <fullName evidence="2">Uncharacterized protein</fullName>
    </submittedName>
</protein>
<gene>
    <name evidence="2" type="ORF">Tco025E_09806</name>
</gene>
<feature type="region of interest" description="Disordered" evidence="1">
    <location>
        <begin position="45"/>
        <end position="107"/>
    </location>
</feature>
<name>A0A422MSJ4_9TRYP</name>
<sequence>MQRLIFAAAYFVPRHCVGSVLFLRPPSRDKRRSTAAASALRLGQNAAAAHEGHTHTAGPARAKAPGRLLRRGAGGGGAALPPSVRGAPATARRARDEIEERRHACAQ</sequence>
<keyword evidence="3" id="KW-1185">Reference proteome</keyword>
<evidence type="ECO:0000313" key="2">
    <source>
        <dbReference type="EMBL" id="RNE96170.1"/>
    </source>
</evidence>